<keyword evidence="5 12" id="KW-0547">Nucleotide-binding</keyword>
<dbReference type="Pfam" id="PF03727">
    <property type="entry name" value="Hexokinase_2"/>
    <property type="match status" value="1"/>
</dbReference>
<evidence type="ECO:0000256" key="1">
    <source>
        <dbReference type="ARBA" id="ARBA00004888"/>
    </source>
</evidence>
<comment type="pathway">
    <text evidence="2">Carbohydrate metabolism; hexose metabolism.</text>
</comment>
<dbReference type="EMBL" id="SWKU01000007">
    <property type="protein sequence ID" value="KAF3004847.1"/>
    <property type="molecule type" value="Genomic_DNA"/>
</dbReference>
<comment type="catalytic activity">
    <reaction evidence="9">
        <text>a D-hexose + ATP = a D-hexose 6-phosphate + ADP + H(+)</text>
        <dbReference type="Rhea" id="RHEA:22740"/>
        <dbReference type="ChEBI" id="CHEBI:4194"/>
        <dbReference type="ChEBI" id="CHEBI:15378"/>
        <dbReference type="ChEBI" id="CHEBI:30616"/>
        <dbReference type="ChEBI" id="CHEBI:229467"/>
        <dbReference type="ChEBI" id="CHEBI:456216"/>
        <dbReference type="EC" id="2.7.1.1"/>
    </reaction>
    <physiologicalReaction direction="left-to-right" evidence="9">
        <dbReference type="Rhea" id="RHEA:22741"/>
    </physiologicalReaction>
</comment>
<evidence type="ECO:0000256" key="7">
    <source>
        <dbReference type="ARBA" id="ARBA00022840"/>
    </source>
</evidence>
<dbReference type="PROSITE" id="PS00378">
    <property type="entry name" value="HEXOKINASE_1"/>
    <property type="match status" value="1"/>
</dbReference>
<proteinExistence type="inferred from homology"/>
<dbReference type="Proteomes" id="UP000801428">
    <property type="component" value="Unassembled WGS sequence"/>
</dbReference>
<evidence type="ECO:0000256" key="10">
    <source>
        <dbReference type="ARBA" id="ARBA00047905"/>
    </source>
</evidence>
<evidence type="ECO:0000256" key="13">
    <source>
        <dbReference type="SAM" id="MobiDB-lite"/>
    </source>
</evidence>
<comment type="catalytic activity">
    <reaction evidence="10">
        <text>D-fructose + ATP = D-fructose 6-phosphate + ADP + H(+)</text>
        <dbReference type="Rhea" id="RHEA:16125"/>
        <dbReference type="ChEBI" id="CHEBI:15378"/>
        <dbReference type="ChEBI" id="CHEBI:30616"/>
        <dbReference type="ChEBI" id="CHEBI:37721"/>
        <dbReference type="ChEBI" id="CHEBI:61527"/>
        <dbReference type="ChEBI" id="CHEBI:456216"/>
        <dbReference type="EC" id="2.7.1.1"/>
    </reaction>
    <physiologicalReaction direction="left-to-right" evidence="10">
        <dbReference type="Rhea" id="RHEA:16126"/>
    </physiologicalReaction>
</comment>
<dbReference type="GO" id="GO:0006006">
    <property type="term" value="P:glucose metabolic process"/>
    <property type="evidence" value="ECO:0007669"/>
    <property type="project" value="TreeGrafter"/>
</dbReference>
<dbReference type="EC" id="2.7.1.-" evidence="12"/>
<evidence type="ECO:0000313" key="17">
    <source>
        <dbReference type="Proteomes" id="UP000801428"/>
    </source>
</evidence>
<comment type="pathway">
    <text evidence="1">Carbohydrate degradation; glycolysis; D-glyceraldehyde 3-phosphate and glycerone phosphate from D-glucose: step 1/4.</text>
</comment>
<protein>
    <recommendedName>
        <fullName evidence="12">Phosphotransferase</fullName>
        <ecNumber evidence="12">2.7.1.-</ecNumber>
    </recommendedName>
</protein>
<dbReference type="PANTHER" id="PTHR19443:SF16">
    <property type="entry name" value="HEXOKINASE TYPE 1-RELATED"/>
    <property type="match status" value="1"/>
</dbReference>
<feature type="region of interest" description="Disordered" evidence="13">
    <location>
        <begin position="462"/>
        <end position="482"/>
    </location>
</feature>
<keyword evidence="17" id="KW-1185">Reference proteome</keyword>
<dbReference type="InterPro" id="IPR043129">
    <property type="entry name" value="ATPase_NBD"/>
</dbReference>
<comment type="similarity">
    <text evidence="3 12">Belongs to the hexokinase family.</text>
</comment>
<comment type="caution">
    <text evidence="16">The sequence shown here is derived from an EMBL/GenBank/DDBJ whole genome shotgun (WGS) entry which is preliminary data.</text>
</comment>
<dbReference type="InterPro" id="IPR001312">
    <property type="entry name" value="Hexokinase"/>
</dbReference>
<dbReference type="Gene3D" id="3.40.367.20">
    <property type="match status" value="1"/>
</dbReference>
<evidence type="ECO:0000259" key="15">
    <source>
        <dbReference type="Pfam" id="PF03727"/>
    </source>
</evidence>
<dbReference type="GO" id="GO:0005536">
    <property type="term" value="F:D-glucose binding"/>
    <property type="evidence" value="ECO:0007669"/>
    <property type="project" value="InterPro"/>
</dbReference>
<organism evidence="16 17">
    <name type="scientific">Curvularia kusanoi</name>
    <name type="common">Cochliobolus kusanoi</name>
    <dbReference type="NCBI Taxonomy" id="90978"/>
    <lineage>
        <taxon>Eukaryota</taxon>
        <taxon>Fungi</taxon>
        <taxon>Dikarya</taxon>
        <taxon>Ascomycota</taxon>
        <taxon>Pezizomycotina</taxon>
        <taxon>Dothideomycetes</taxon>
        <taxon>Pleosporomycetidae</taxon>
        <taxon>Pleosporales</taxon>
        <taxon>Pleosporineae</taxon>
        <taxon>Pleosporaceae</taxon>
        <taxon>Curvularia</taxon>
    </lineage>
</organism>
<dbReference type="GO" id="GO:0005829">
    <property type="term" value="C:cytosol"/>
    <property type="evidence" value="ECO:0007669"/>
    <property type="project" value="TreeGrafter"/>
</dbReference>
<gene>
    <name evidence="16" type="primary">HXK1_1</name>
    <name evidence="16" type="ORF">E8E13_004835</name>
</gene>
<dbReference type="FunFam" id="3.30.420.40:FF:000805">
    <property type="entry name" value="Hexokinase-2"/>
    <property type="match status" value="1"/>
</dbReference>
<dbReference type="AlphaFoldDB" id="A0A9P4TH14"/>
<feature type="region of interest" description="Disordered" evidence="13">
    <location>
        <begin position="1"/>
        <end position="20"/>
    </location>
</feature>
<dbReference type="Gene3D" id="1.10.287.1250">
    <property type="match status" value="1"/>
</dbReference>
<dbReference type="Pfam" id="PF00349">
    <property type="entry name" value="Hexokinase_1"/>
    <property type="match status" value="1"/>
</dbReference>
<name>A0A9P4TH14_CURKU</name>
<dbReference type="GO" id="GO:0005524">
    <property type="term" value="F:ATP binding"/>
    <property type="evidence" value="ECO:0007669"/>
    <property type="project" value="UniProtKB-UniRule"/>
</dbReference>
<feature type="compositionally biased region" description="Basic and acidic residues" evidence="13">
    <location>
        <begin position="1"/>
        <end position="14"/>
    </location>
</feature>
<evidence type="ECO:0000256" key="12">
    <source>
        <dbReference type="RuleBase" id="RU362007"/>
    </source>
</evidence>
<keyword evidence="8 12" id="KW-0324">Glycolysis</keyword>
<evidence type="ECO:0000256" key="2">
    <source>
        <dbReference type="ARBA" id="ARBA00005028"/>
    </source>
</evidence>
<evidence type="ECO:0000256" key="8">
    <source>
        <dbReference type="ARBA" id="ARBA00023152"/>
    </source>
</evidence>
<evidence type="ECO:0000256" key="5">
    <source>
        <dbReference type="ARBA" id="ARBA00022741"/>
    </source>
</evidence>
<evidence type="ECO:0000256" key="9">
    <source>
        <dbReference type="ARBA" id="ARBA00044613"/>
    </source>
</evidence>
<keyword evidence="7 12" id="KW-0067">ATP-binding</keyword>
<keyword evidence="6 12" id="KW-0418">Kinase</keyword>
<evidence type="ECO:0000259" key="14">
    <source>
        <dbReference type="Pfam" id="PF00349"/>
    </source>
</evidence>
<dbReference type="GO" id="GO:0004340">
    <property type="term" value="F:glucokinase activity"/>
    <property type="evidence" value="ECO:0007669"/>
    <property type="project" value="TreeGrafter"/>
</dbReference>
<evidence type="ECO:0000256" key="11">
    <source>
        <dbReference type="ARBA" id="ARBA00048160"/>
    </source>
</evidence>
<dbReference type="GO" id="GO:0019158">
    <property type="term" value="F:mannokinase activity"/>
    <property type="evidence" value="ECO:0007669"/>
    <property type="project" value="TreeGrafter"/>
</dbReference>
<dbReference type="GO" id="GO:0006096">
    <property type="term" value="P:glycolytic process"/>
    <property type="evidence" value="ECO:0007669"/>
    <property type="project" value="UniProtKB-KW"/>
</dbReference>
<dbReference type="SUPFAM" id="SSF53067">
    <property type="entry name" value="Actin-like ATPase domain"/>
    <property type="match status" value="2"/>
</dbReference>
<evidence type="ECO:0000256" key="4">
    <source>
        <dbReference type="ARBA" id="ARBA00022679"/>
    </source>
</evidence>
<reference evidence="16" key="1">
    <citation type="submission" date="2019-04" db="EMBL/GenBank/DDBJ databases">
        <title>Sequencing of skin fungus with MAO and IRED activity.</title>
        <authorList>
            <person name="Marsaioli A.J."/>
            <person name="Bonatto J.M.C."/>
            <person name="Reis Junior O."/>
        </authorList>
    </citation>
    <scope>NUCLEOTIDE SEQUENCE</scope>
    <source>
        <strain evidence="16">30M1</strain>
    </source>
</reference>
<evidence type="ECO:0000313" key="16">
    <source>
        <dbReference type="EMBL" id="KAF3004847.1"/>
    </source>
</evidence>
<feature type="domain" description="Hexokinase N-terminal" evidence="14">
    <location>
        <begin position="34"/>
        <end position="235"/>
    </location>
</feature>
<dbReference type="InterPro" id="IPR022673">
    <property type="entry name" value="Hexokinase_C"/>
</dbReference>
<dbReference type="InterPro" id="IPR019807">
    <property type="entry name" value="Hexokinase_BS"/>
</dbReference>
<evidence type="ECO:0000256" key="3">
    <source>
        <dbReference type="ARBA" id="ARBA00009225"/>
    </source>
</evidence>
<accession>A0A9P4TH14</accession>
<keyword evidence="4 12" id="KW-0808">Transferase</keyword>
<dbReference type="GO" id="GO:0001678">
    <property type="term" value="P:intracellular glucose homeostasis"/>
    <property type="evidence" value="ECO:0007669"/>
    <property type="project" value="InterPro"/>
</dbReference>
<dbReference type="GO" id="GO:0006013">
    <property type="term" value="P:mannose metabolic process"/>
    <property type="evidence" value="ECO:0007669"/>
    <property type="project" value="TreeGrafter"/>
</dbReference>
<dbReference type="Gene3D" id="3.30.420.40">
    <property type="match status" value="1"/>
</dbReference>
<dbReference type="PROSITE" id="PS51748">
    <property type="entry name" value="HEXOKINASE_2"/>
    <property type="match status" value="1"/>
</dbReference>
<feature type="domain" description="Hexokinase C-terminal" evidence="15">
    <location>
        <begin position="242"/>
        <end position="495"/>
    </location>
</feature>
<sequence length="504" mass="55365">MAVSVHEHINKEAESSQQQLQKMADLPPELAKELDRLEKEFWIPEEKLKEIVSQFRKELDEGLAKHHQNIAMHQTWVHNLPSGNERGTFLTLDLGGTNLRVCEITLHGHSKQGKEKTELKQEQYKLPSELKTGDADSLWDFIAGKLEDFVKKKGIRNYYTKYKPMPLGFTFSYPATQARIDHAVLKTWTKGFDIEGVEGEDVAAQLRAKIAARNLPLEIICVINDTVGALVASAYNDPETIIGAIFGTGCNAAYMAELSSIGKMKEADRAASSKHGSKMAINCEYGAFDNALAVLPRTSYDAEIDATSPRPGEQAFEKLSAGLYLGEIFRLVLLDLHRQNTVFKDASSTDLDVLNTPYALDTAFLSTLENDTDPSFTSSLTAFQETLHLRPSIPETIFTQRLAALVSTRAARLCACGVAALCLKEGITKGHVAADGSVANKHPKFKKRWARALGEVLGWSEAEKRSGEDGEGKGPIRITSAEDGSGIGCAVVAAMEVERRGKEQ</sequence>
<dbReference type="GO" id="GO:0008865">
    <property type="term" value="F:fructokinase activity"/>
    <property type="evidence" value="ECO:0007669"/>
    <property type="project" value="TreeGrafter"/>
</dbReference>
<comment type="catalytic activity">
    <reaction evidence="11">
        <text>D-glucose + ATP = D-glucose 6-phosphate + ADP + H(+)</text>
        <dbReference type="Rhea" id="RHEA:17825"/>
        <dbReference type="ChEBI" id="CHEBI:4167"/>
        <dbReference type="ChEBI" id="CHEBI:15378"/>
        <dbReference type="ChEBI" id="CHEBI:30616"/>
        <dbReference type="ChEBI" id="CHEBI:61548"/>
        <dbReference type="ChEBI" id="CHEBI:456216"/>
        <dbReference type="EC" id="2.7.1.1"/>
    </reaction>
    <physiologicalReaction direction="left-to-right" evidence="11">
        <dbReference type="Rhea" id="RHEA:17826"/>
    </physiologicalReaction>
</comment>
<dbReference type="PRINTS" id="PR00475">
    <property type="entry name" value="HEXOKINASE"/>
</dbReference>
<evidence type="ECO:0000256" key="6">
    <source>
        <dbReference type="ARBA" id="ARBA00022777"/>
    </source>
</evidence>
<dbReference type="OrthoDB" id="419537at2759"/>
<feature type="compositionally biased region" description="Basic and acidic residues" evidence="13">
    <location>
        <begin position="462"/>
        <end position="474"/>
    </location>
</feature>
<dbReference type="PANTHER" id="PTHR19443">
    <property type="entry name" value="HEXOKINASE"/>
    <property type="match status" value="1"/>
</dbReference>
<dbReference type="GO" id="GO:0005739">
    <property type="term" value="C:mitochondrion"/>
    <property type="evidence" value="ECO:0007669"/>
    <property type="project" value="TreeGrafter"/>
</dbReference>
<dbReference type="InterPro" id="IPR022672">
    <property type="entry name" value="Hexokinase_N"/>
</dbReference>